<dbReference type="InterPro" id="IPR000477">
    <property type="entry name" value="RT_dom"/>
</dbReference>
<dbReference type="Gene3D" id="2.40.70.10">
    <property type="entry name" value="Acid Proteases"/>
    <property type="match status" value="1"/>
</dbReference>
<reference evidence="11 12" key="1">
    <citation type="submission" date="2020-08" db="EMBL/GenBank/DDBJ databases">
        <authorList>
            <person name="Koutsovoulos G."/>
            <person name="Danchin GJ E."/>
        </authorList>
    </citation>
    <scope>NUCLEOTIDE SEQUENCE [LARGE SCALE GENOMIC DNA]</scope>
</reference>
<dbReference type="GO" id="GO:0004190">
    <property type="term" value="F:aspartic-type endopeptidase activity"/>
    <property type="evidence" value="ECO:0007669"/>
    <property type="project" value="InterPro"/>
</dbReference>
<dbReference type="Pfam" id="PF17917">
    <property type="entry name" value="RT_RNaseH"/>
    <property type="match status" value="1"/>
</dbReference>
<dbReference type="GO" id="GO:0004519">
    <property type="term" value="F:endonuclease activity"/>
    <property type="evidence" value="ECO:0007669"/>
    <property type="project" value="UniProtKB-KW"/>
</dbReference>
<evidence type="ECO:0000256" key="6">
    <source>
        <dbReference type="ARBA" id="ARBA00022801"/>
    </source>
</evidence>
<dbReference type="SUPFAM" id="SSF56672">
    <property type="entry name" value="DNA/RNA polymerases"/>
    <property type="match status" value="1"/>
</dbReference>
<dbReference type="SUPFAM" id="SSF53098">
    <property type="entry name" value="Ribonuclease H-like"/>
    <property type="match status" value="1"/>
</dbReference>
<dbReference type="InterPro" id="IPR021109">
    <property type="entry name" value="Peptidase_aspartic_dom_sf"/>
</dbReference>
<evidence type="ECO:0000256" key="5">
    <source>
        <dbReference type="ARBA" id="ARBA00022759"/>
    </source>
</evidence>
<keyword evidence="7" id="KW-0695">RNA-directed DNA polymerase</keyword>
<name>A0A6V7Y4T0_MELEN</name>
<dbReference type="Pfam" id="PF13650">
    <property type="entry name" value="Asp_protease_2"/>
    <property type="match status" value="1"/>
</dbReference>
<dbReference type="Gene3D" id="3.30.420.10">
    <property type="entry name" value="Ribonuclease H-like superfamily/Ribonuclease H"/>
    <property type="match status" value="1"/>
</dbReference>
<dbReference type="InterPro" id="IPR050951">
    <property type="entry name" value="Retrovirus_Pol_polyprotein"/>
</dbReference>
<feature type="domain" description="Reverse transcriptase" evidence="9">
    <location>
        <begin position="1511"/>
        <end position="1691"/>
    </location>
</feature>
<dbReference type="Gene3D" id="3.30.70.270">
    <property type="match status" value="1"/>
</dbReference>
<keyword evidence="3" id="KW-0548">Nucleotidyltransferase</keyword>
<dbReference type="GO" id="GO:0042575">
    <property type="term" value="C:DNA polymerase complex"/>
    <property type="evidence" value="ECO:0007669"/>
    <property type="project" value="UniProtKB-ARBA"/>
</dbReference>
<evidence type="ECO:0000256" key="8">
    <source>
        <dbReference type="SAM" id="MobiDB-lite"/>
    </source>
</evidence>
<dbReference type="PROSITE" id="PS50878">
    <property type="entry name" value="RT_POL"/>
    <property type="match status" value="1"/>
</dbReference>
<dbReference type="InterPro" id="IPR001969">
    <property type="entry name" value="Aspartic_peptidase_AS"/>
</dbReference>
<dbReference type="Gene3D" id="3.10.10.10">
    <property type="entry name" value="HIV Type 1 Reverse Transcriptase, subunit A, domain 1"/>
    <property type="match status" value="1"/>
</dbReference>
<dbReference type="SUPFAM" id="SSF50630">
    <property type="entry name" value="Acid proteases"/>
    <property type="match status" value="1"/>
</dbReference>
<dbReference type="GO" id="GO:0003676">
    <property type="term" value="F:nucleic acid binding"/>
    <property type="evidence" value="ECO:0007669"/>
    <property type="project" value="InterPro"/>
</dbReference>
<protein>
    <recommendedName>
        <fullName evidence="1">RNA-directed DNA polymerase</fullName>
        <ecNumber evidence="1">2.7.7.49</ecNumber>
    </recommendedName>
</protein>
<evidence type="ECO:0000256" key="3">
    <source>
        <dbReference type="ARBA" id="ARBA00022695"/>
    </source>
</evidence>
<evidence type="ECO:0000256" key="7">
    <source>
        <dbReference type="ARBA" id="ARBA00022918"/>
    </source>
</evidence>
<gene>
    <name evidence="11" type="ORF">MENT_LOCUS60402</name>
</gene>
<keyword evidence="2" id="KW-0808">Transferase</keyword>
<evidence type="ECO:0000313" key="12">
    <source>
        <dbReference type="Proteomes" id="UP000580250"/>
    </source>
</evidence>
<dbReference type="PROSITE" id="PS50994">
    <property type="entry name" value="INTEGRASE"/>
    <property type="match status" value="1"/>
</dbReference>
<dbReference type="InterPro" id="IPR001584">
    <property type="entry name" value="Integrase_cat-core"/>
</dbReference>
<dbReference type="InterPro" id="IPR041588">
    <property type="entry name" value="Integrase_H2C2"/>
</dbReference>
<feature type="compositionally biased region" description="Polar residues" evidence="8">
    <location>
        <begin position="1117"/>
        <end position="1128"/>
    </location>
</feature>
<evidence type="ECO:0000256" key="2">
    <source>
        <dbReference type="ARBA" id="ARBA00022679"/>
    </source>
</evidence>
<keyword evidence="6" id="KW-0378">Hydrolase</keyword>
<evidence type="ECO:0000256" key="4">
    <source>
        <dbReference type="ARBA" id="ARBA00022722"/>
    </source>
</evidence>
<dbReference type="PANTHER" id="PTHR37984">
    <property type="entry name" value="PROTEIN CBG26694"/>
    <property type="match status" value="1"/>
</dbReference>
<sequence>MSQRNSPNTNTNEYDVLAIDKQFWVGKTKLTLNDIERAHADLINLQDGLNRSIRHINRKAKANFNAINRLADDVNTNSATVELQIQTILERIERLEPNNIDENDVSQHNRSVRLNDTLIRIDPFVDDNPVVINEISTLTGITGLEVFSQESVSAFDKWARRFKDYLIVMCRNMNEEEKLDRLRLALDDTPRDLFDKLSAAETLNVETALKALKEKLDSPQRKELAKRGLVMCKQRDDEPVGIFLKRLTSLIEVAYSSLGPVQLKERLCEEFLDRLKPDLSFLIRLAGLSKEKDLELVRTQAEELELLLKTHKGQAPGLFPQLIQAIDRNPQMPSSSNQFVAQNKRPFQDQRGNQQRNNYPQRNMYNPRQNEGPKRFRSWNNNPNNERKWNSRPVCNFCKRTGHFAFNCFERKKRFNQNWRQNVNAIQENPQFPGPSNLSYPASTITVDANELLRAFASMKILPSGSKSCKDSETINSISKCEKSEKTEIGNKNKPKIENNPVETVENKKLKTTNWEGIGPKLSKFILNICMLAMIILPVFSENSSYIPKHPMICQNIKNGVLWAVPTLQECPRVSLDYLEPPVMKTLWLFAPNNFEQETTAWACRKIRKSLRKYTSITNVNIREQLDSEPLEITAEECRQMIYRKKCKIGTLIEENGLWHTNVKIDNSPRTWLLGSWNWKTVASENCYLVPTKIFSKFGEKFISSPLGDIKGCSYLNGQCIMPDKTILIWKPSNDTNCEYKPMGPWKGIMMGSHWIADKAPLLLEILHNAKTIKSCNWNLTITPQGYAIGTNRFKENKPRRVRRAIEGLITSSQLAAELSYLSWNISTTLSFSFTHAMHSMCEYVEQNRRWALAASASDPTTFSRVMFNNPYLTARKVGPGVIKVWPCVALEPSQYVFIPLEELNPVKKECFEFIPIKIDIGGEEKIAFVNPENMIISPSSRKAPCNAFRKQIINIDNEIFEVDQITGTISEINVNYYKNMAFDPPVIHGINPISFHQLVLNNVTDFLTHSYLSNVLKFSSVAFQIHKEDLIMSVTPADEWKQTGKDLKTWIFGDWEDIWWKIVSVLVLISTADIILRIYFLIKGDYKEAGAIRRAKRKQIALKENNEIPMSEIRVDTSSEPGNSNENEQPEYTPIRPISEAGFNIRHSLKKKLTDKFRKSTRVKDPTEPRVNAIDNLPYVYSISSNNSTIIAKINSLPIRCLVDTGSSVTVAPMSVANNLGCNLIFTNESAVSASGHIIAFSGKADAELELASQNVPITINFVENSKFSKNQEYQLILGCDVFKKLPPLNFDFQNQKLYIGESWTELGLKRRKLLCGLRAAAAEDFTVPPSSQAIIQAHVESIEKLNRDVVVDSPDVNLIKNNLGIVPSIATPLVEKILLAIINPTNEPKNFFKGMHLAYMNEIEEEDGILCEQNNENILSLKNNKNINIDPTYKVDLSRSDTNDQERKSLEALIDEFSDIFSKSQYDLGSFTGGEHHFYTTTDEPVFSAPRKMPYKYRDELKQHIDQLLKAGVMIESNTPWVTPFVVVQKKDGGIRPCLDFRKLNEVMVPDRYPLPRLDAIMEKIGNCNYYSSIDLASGYMQIKLSEETSWKCGVITEDNVYQMKYMPFGLKNATAAFSRAMAVVLCGLEECALSYVDDVLVYTKEGNFEDHLRALRKIFDRFRMFNLKLSPKKCSFASKKMNFLGFTLTAEGYKPSLIEPLLRLSRRDILFTWNKEQEEAYEKIKDLLTKSPNLIFPDYTKPFHIFTDASLVGLGGVLMQKNEETGTYSAISYCSRTLSSPERRWPPVQVELCAIIYALREFKPFIFMSEIELHTDHKPLAYLLKKSETHPHLARWLIELQNYQIKLVHISGKQNTLADALSRDAEDIPLKEIQNLPEMEDIVEFPVCLAITMESRVVLDPFVNTLTLRHAEGDSYKVDLIHEQKEDPEIAALINFIENGEFPEGFDENDRDQMTALAINLCINSGILYFKPQNSKPRIFVPISLRSLIFESFHNSPLGGGHMNVNKTLKKCSGKYFWPMMRRDIMSWVKLCITCQLKHNPSPAYRAEMKSVPVNTLFAKIGLDLAGPFPLTIRGNKYLLNIVCWFTKYVISVPLPDAKARTIARAFLTNCYLKFGGCTELVTDQATSFTSEFFRELCALLYINQKYATPHWSQGNAITERTFRTFHNILAKYITKDMPDFDEYIEMANFCYNTSTHDSTKETPFFLMFGRDPIFCVDQILDPKAKDPVALTDGMEFKQTLVTSLRKAWACAAEENEKSQLKMKTQYDRFVREPIIAVGDKVLLRNYAGKLGSSKKFHLPWKGIFRVIGIEENHATIVSCTSPQTNPKRVHINQLKKCFMLPGPASTTPNIPEDEREALEEANAEEIEDMPGHSHRRIERNVSLDKEPEVTIVGEELLDKVRNEETPNIGRNLRDRNKIRRPGRYIG</sequence>
<dbReference type="OrthoDB" id="6783748at2759"/>
<dbReference type="CDD" id="cd00303">
    <property type="entry name" value="retropepsin_like"/>
    <property type="match status" value="1"/>
</dbReference>
<feature type="compositionally biased region" description="Basic residues" evidence="8">
    <location>
        <begin position="2420"/>
        <end position="2430"/>
    </location>
</feature>
<accession>A0A6V7Y4T0</accession>
<dbReference type="FunFam" id="1.10.340.70:FF:000001">
    <property type="entry name" value="Retrovirus-related Pol polyprotein from transposon gypsy-like Protein"/>
    <property type="match status" value="1"/>
</dbReference>
<dbReference type="InterPro" id="IPR036397">
    <property type="entry name" value="RNaseH_sf"/>
</dbReference>
<feature type="compositionally biased region" description="Polar residues" evidence="8">
    <location>
        <begin position="350"/>
        <end position="369"/>
    </location>
</feature>
<evidence type="ECO:0000259" key="9">
    <source>
        <dbReference type="PROSITE" id="PS50878"/>
    </source>
</evidence>
<dbReference type="EC" id="2.7.7.49" evidence="1"/>
<evidence type="ECO:0000259" key="10">
    <source>
        <dbReference type="PROSITE" id="PS50994"/>
    </source>
</evidence>
<dbReference type="EMBL" id="CAJEWN010003105">
    <property type="protein sequence ID" value="CAD2206524.1"/>
    <property type="molecule type" value="Genomic_DNA"/>
</dbReference>
<proteinExistence type="predicted"/>
<dbReference type="Pfam" id="PF17921">
    <property type="entry name" value="Integrase_H2C2"/>
    <property type="match status" value="1"/>
</dbReference>
<evidence type="ECO:0000256" key="1">
    <source>
        <dbReference type="ARBA" id="ARBA00012493"/>
    </source>
</evidence>
<dbReference type="CDD" id="cd01647">
    <property type="entry name" value="RT_LTR"/>
    <property type="match status" value="1"/>
</dbReference>
<dbReference type="Gene3D" id="1.10.340.70">
    <property type="match status" value="1"/>
</dbReference>
<feature type="region of interest" description="Disordered" evidence="8">
    <location>
        <begin position="1115"/>
        <end position="1134"/>
    </location>
</feature>
<dbReference type="GO" id="GO:0015074">
    <property type="term" value="P:DNA integration"/>
    <property type="evidence" value="ECO:0007669"/>
    <property type="project" value="InterPro"/>
</dbReference>
<dbReference type="GO" id="GO:0003964">
    <property type="term" value="F:RNA-directed DNA polymerase activity"/>
    <property type="evidence" value="ECO:0007669"/>
    <property type="project" value="UniProtKB-KW"/>
</dbReference>
<dbReference type="InterPro" id="IPR012337">
    <property type="entry name" value="RNaseH-like_sf"/>
</dbReference>
<dbReference type="Proteomes" id="UP000580250">
    <property type="component" value="Unassembled WGS sequence"/>
</dbReference>
<feature type="region of interest" description="Disordered" evidence="8">
    <location>
        <begin position="2411"/>
        <end position="2430"/>
    </location>
</feature>
<keyword evidence="4" id="KW-0540">Nuclease</keyword>
<dbReference type="InterPro" id="IPR041373">
    <property type="entry name" value="RT_RNaseH"/>
</dbReference>
<dbReference type="InterPro" id="IPR043502">
    <property type="entry name" value="DNA/RNA_pol_sf"/>
</dbReference>
<comment type="caution">
    <text evidence="11">The sequence shown here is derived from an EMBL/GenBank/DDBJ whole genome shotgun (WGS) entry which is preliminary data.</text>
</comment>
<keyword evidence="5" id="KW-0255">Endonuclease</keyword>
<dbReference type="Pfam" id="PF00665">
    <property type="entry name" value="rve"/>
    <property type="match status" value="1"/>
</dbReference>
<feature type="region of interest" description="Disordered" evidence="8">
    <location>
        <begin position="345"/>
        <end position="385"/>
    </location>
</feature>
<dbReference type="Pfam" id="PF00078">
    <property type="entry name" value="RVT_1"/>
    <property type="match status" value="1"/>
</dbReference>
<dbReference type="PANTHER" id="PTHR37984:SF5">
    <property type="entry name" value="PROTEIN NYNRIN-LIKE"/>
    <property type="match status" value="1"/>
</dbReference>
<organism evidence="11 12">
    <name type="scientific">Meloidogyne enterolobii</name>
    <name type="common">Root-knot nematode worm</name>
    <name type="synonym">Meloidogyne mayaguensis</name>
    <dbReference type="NCBI Taxonomy" id="390850"/>
    <lineage>
        <taxon>Eukaryota</taxon>
        <taxon>Metazoa</taxon>
        <taxon>Ecdysozoa</taxon>
        <taxon>Nematoda</taxon>
        <taxon>Chromadorea</taxon>
        <taxon>Rhabditida</taxon>
        <taxon>Tylenchina</taxon>
        <taxon>Tylenchomorpha</taxon>
        <taxon>Tylenchoidea</taxon>
        <taxon>Meloidogynidae</taxon>
        <taxon>Meloidogyninae</taxon>
        <taxon>Meloidogyne</taxon>
    </lineage>
</organism>
<dbReference type="PROSITE" id="PS00141">
    <property type="entry name" value="ASP_PROTEASE"/>
    <property type="match status" value="1"/>
</dbReference>
<feature type="domain" description="Integrase catalytic" evidence="10">
    <location>
        <begin position="2052"/>
        <end position="2215"/>
    </location>
</feature>
<dbReference type="InterPro" id="IPR043128">
    <property type="entry name" value="Rev_trsase/Diguanyl_cyclase"/>
</dbReference>
<dbReference type="GO" id="GO:0006508">
    <property type="term" value="P:proteolysis"/>
    <property type="evidence" value="ECO:0007669"/>
    <property type="project" value="InterPro"/>
</dbReference>
<evidence type="ECO:0000313" key="11">
    <source>
        <dbReference type="EMBL" id="CAD2206524.1"/>
    </source>
</evidence>
<dbReference type="CDD" id="cd09274">
    <property type="entry name" value="RNase_HI_RT_Ty3"/>
    <property type="match status" value="1"/>
</dbReference>
<dbReference type="Gene3D" id="3.10.20.370">
    <property type="match status" value="1"/>
</dbReference>